<proteinExistence type="evidence at transcript level"/>
<dbReference type="GO" id="GO:0004931">
    <property type="term" value="F:extracellularly ATP-gated monoatomic cation channel activity"/>
    <property type="evidence" value="ECO:0007669"/>
    <property type="project" value="InterPro"/>
</dbReference>
<feature type="transmembrane region" description="Helical" evidence="15">
    <location>
        <begin position="353"/>
        <end position="379"/>
    </location>
</feature>
<evidence type="ECO:0000256" key="5">
    <source>
        <dbReference type="ARBA" id="ARBA00022989"/>
    </source>
</evidence>
<dbReference type="GO" id="GO:0005886">
    <property type="term" value="C:plasma membrane"/>
    <property type="evidence" value="ECO:0007669"/>
    <property type="project" value="InterPro"/>
</dbReference>
<keyword evidence="3" id="KW-0813">Transport</keyword>
<dbReference type="OrthoDB" id="494673at2759"/>
<feature type="region of interest" description="Disordered" evidence="14">
    <location>
        <begin position="404"/>
        <end position="434"/>
    </location>
</feature>
<evidence type="ECO:0000256" key="2">
    <source>
        <dbReference type="ARBA" id="ARBA00009848"/>
    </source>
</evidence>
<feature type="disulfide bond" evidence="12">
    <location>
        <begin position="124"/>
        <end position="179"/>
    </location>
</feature>
<keyword evidence="7 15" id="KW-0472">Membrane</keyword>
<feature type="binding site" evidence="11">
    <location>
        <begin position="73"/>
        <end position="75"/>
    </location>
    <ligand>
        <name>ATP</name>
        <dbReference type="ChEBI" id="CHEBI:30616"/>
        <note>ligand shared between two neighboring subunits of the homotrimer</note>
    </ligand>
</feature>
<dbReference type="AlphaFoldDB" id="E2QDA7"/>
<name>E2QDA7_APLCA</name>
<dbReference type="GO" id="GO:0098794">
    <property type="term" value="C:postsynapse"/>
    <property type="evidence" value="ECO:0007669"/>
    <property type="project" value="GOC"/>
</dbReference>
<gene>
    <name evidence="18" type="primary">LOC100533332</name>
</gene>
<keyword evidence="9" id="KW-1071">Ligand-gated ion channel</keyword>
<feature type="disulfide bond" evidence="12">
    <location>
        <begin position="277"/>
        <end position="286"/>
    </location>
</feature>
<evidence type="ECO:0000256" key="6">
    <source>
        <dbReference type="ARBA" id="ARBA00023065"/>
    </source>
</evidence>
<dbReference type="FunFam" id="1.10.287.940:FF:000005">
    <property type="entry name" value="P2X purinoceptor"/>
    <property type="match status" value="1"/>
</dbReference>
<dbReference type="RefSeq" id="NP_001191558.1">
    <property type="nucleotide sequence ID" value="NM_001204629.1"/>
</dbReference>
<dbReference type="InterPro" id="IPR059116">
    <property type="entry name" value="P2X_receptor"/>
</dbReference>
<dbReference type="FunFam" id="1.10.287.940:FF:000010">
    <property type="entry name" value="P2X receptor E"/>
    <property type="match status" value="1"/>
</dbReference>
<evidence type="ECO:0000256" key="10">
    <source>
        <dbReference type="ARBA" id="ARBA00023303"/>
    </source>
</evidence>
<reference evidence="16 18" key="1">
    <citation type="journal article" date="2006" name="Cell">
        <title>Neuronal transcriptome of Aplysia: neuronal compartments and circuitry.</title>
        <authorList>
            <person name="Moroz L.L."/>
            <person name="Edwards J.R."/>
            <person name="Puthanveettil S.V."/>
            <person name="Kohn A.B."/>
            <person name="Ha T."/>
            <person name="Heyland A."/>
            <person name="Knudsen B."/>
            <person name="Sahni A."/>
            <person name="Yu F."/>
            <person name="Liu L."/>
            <person name="Jezzini S."/>
            <person name="Lovell P."/>
            <person name="Iannucculli W."/>
            <person name="Chen M."/>
            <person name="Nguyen T."/>
            <person name="Sheng H."/>
            <person name="Shaw R."/>
            <person name="Kalachikov S."/>
            <person name="Panchin Y.V."/>
            <person name="Farmerie W."/>
            <person name="Russo J.J."/>
            <person name="Ju J."/>
            <person name="Kandel E.R."/>
        </authorList>
    </citation>
    <scope>NUCLEOTIDE SEQUENCE</scope>
</reference>
<organism evidence="16">
    <name type="scientific">Aplysia californica</name>
    <name type="common">California sea hare</name>
    <dbReference type="NCBI Taxonomy" id="6500"/>
    <lineage>
        <taxon>Eukaryota</taxon>
        <taxon>Metazoa</taxon>
        <taxon>Spiralia</taxon>
        <taxon>Lophotrochozoa</taxon>
        <taxon>Mollusca</taxon>
        <taxon>Gastropoda</taxon>
        <taxon>Heterobranchia</taxon>
        <taxon>Euthyneura</taxon>
        <taxon>Tectipleura</taxon>
        <taxon>Aplysiida</taxon>
        <taxon>Aplysioidea</taxon>
        <taxon>Aplysiidae</taxon>
        <taxon>Aplysia</taxon>
    </lineage>
</organism>
<reference evidence="18" key="2">
    <citation type="submission" date="2025-05" db="UniProtKB">
        <authorList>
            <consortium name="RefSeq"/>
        </authorList>
    </citation>
    <scope>IDENTIFICATION</scope>
</reference>
<dbReference type="InterPro" id="IPR001429">
    <property type="entry name" value="P2X_purnocptor"/>
</dbReference>
<keyword evidence="8 16" id="KW-0675">Receptor</keyword>
<protein>
    <submittedName>
        <fullName evidence="16 18">Purinergic ATP P2X4 receptor subunit 1</fullName>
    </submittedName>
</protein>
<dbReference type="InterPro" id="IPR027309">
    <property type="entry name" value="P2X_extracellular_dom_sf"/>
</dbReference>
<keyword evidence="17" id="KW-1185">Reference proteome</keyword>
<feature type="disulfide bond" evidence="12">
    <location>
        <begin position="135"/>
        <end position="160"/>
    </location>
</feature>
<sequence length="434" mass="47903">MAPPQVMKSAARSALDVFFEYDTPRIVHIRSKKVGLFNRFLQLSILAYIIGYAIVYKKGYQEFENVQSAVTTKVKGIAFSNGSIPGIGTRTWDVADYVIPPQENDAFFVMTNVVVTPGQTQTGCAEDPGVTGAICQTNADCEQVKGTILPSGSGPVTGECVPSDVPGSKEKVCQIFGWCPLENDKMQGDSPVLENAKNFTVFIKNNIEFPRFGVRQTKPSKQRKRHVLKKCQYDGASSRDKFCPIFRLETITEGAGVAFENISKEGGVMQIVIDWTCNLDYSVEDCVPEYTFRRLDKGDYSVSRGFNFRFADRYSVFNESTGLQLYRNLYKAYGVRFLVTVQGKAGKFSIVPLLLNIGSGMALLGVATIICDIMVLYVLKAKNFYRDKKYLDVKGQDAFEVLEEEAGPGEQMSEGSTNSVSRRNLTASDGGAAP</sequence>
<feature type="glycosylation site" description="N-linked (GlcNAc...) asparagine" evidence="13">
    <location>
        <position position="198"/>
    </location>
</feature>
<dbReference type="GeneID" id="100533332"/>
<keyword evidence="11" id="KW-0067">ATP-binding</keyword>
<dbReference type="Gene3D" id="1.10.287.940">
    <property type="entry name" value="atp-gated p2x4 ion channel"/>
    <property type="match status" value="1"/>
</dbReference>
<evidence type="ECO:0000313" key="17">
    <source>
        <dbReference type="Proteomes" id="UP000694888"/>
    </source>
</evidence>
<dbReference type="GO" id="GO:0070588">
    <property type="term" value="P:calcium ion transmembrane transport"/>
    <property type="evidence" value="ECO:0007669"/>
    <property type="project" value="TreeGrafter"/>
</dbReference>
<evidence type="ECO:0000256" key="7">
    <source>
        <dbReference type="ARBA" id="ARBA00023136"/>
    </source>
</evidence>
<evidence type="ECO:0000256" key="8">
    <source>
        <dbReference type="ARBA" id="ARBA00023170"/>
    </source>
</evidence>
<dbReference type="Proteomes" id="UP000694888">
    <property type="component" value="Unplaced"/>
</dbReference>
<keyword evidence="4 15" id="KW-0812">Transmembrane</keyword>
<dbReference type="NCBIfam" id="TIGR00863">
    <property type="entry name" value="P2X"/>
    <property type="match status" value="1"/>
</dbReference>
<dbReference type="PIRSF" id="PIRSF005713">
    <property type="entry name" value="P2X_purinoceptor"/>
    <property type="match status" value="1"/>
</dbReference>
<evidence type="ECO:0000256" key="14">
    <source>
        <dbReference type="SAM" id="MobiDB-lite"/>
    </source>
</evidence>
<keyword evidence="12" id="KW-1015">Disulfide bond</keyword>
<keyword evidence="5 15" id="KW-1133">Transmembrane helix</keyword>
<dbReference type="PANTHER" id="PTHR10125">
    <property type="entry name" value="P2X PURINOCEPTOR"/>
    <property type="match status" value="1"/>
</dbReference>
<feature type="binding site" evidence="11">
    <location>
        <begin position="307"/>
        <end position="309"/>
    </location>
    <ligand>
        <name>ATP</name>
        <dbReference type="ChEBI" id="CHEBI:30616"/>
        <note>ligand shared between two neighboring subunits of the homotrimer</note>
    </ligand>
</feature>
<dbReference type="GO" id="GO:0012505">
    <property type="term" value="C:endomembrane system"/>
    <property type="evidence" value="ECO:0007669"/>
    <property type="project" value="UniProtKB-SubCell"/>
</dbReference>
<evidence type="ECO:0000256" key="4">
    <source>
        <dbReference type="ARBA" id="ARBA00022692"/>
    </source>
</evidence>
<evidence type="ECO:0000256" key="9">
    <source>
        <dbReference type="ARBA" id="ARBA00023286"/>
    </source>
</evidence>
<evidence type="ECO:0000256" key="1">
    <source>
        <dbReference type="ARBA" id="ARBA00004308"/>
    </source>
</evidence>
<dbReference type="Gene3D" id="2.60.490.10">
    <property type="entry name" value="atp-gated p2x4 ion channel domain"/>
    <property type="match status" value="1"/>
</dbReference>
<accession>E2QDA7</accession>
<keyword evidence="11" id="KW-0547">Nucleotide-binding</keyword>
<keyword evidence="10" id="KW-0407">Ion channel</keyword>
<evidence type="ECO:0000256" key="13">
    <source>
        <dbReference type="PIRSR" id="PIRSR005713-3"/>
    </source>
</evidence>
<evidence type="ECO:0000313" key="18">
    <source>
        <dbReference type="RefSeq" id="NP_001191558.1"/>
    </source>
</evidence>
<dbReference type="GO" id="GO:0033198">
    <property type="term" value="P:response to ATP"/>
    <property type="evidence" value="ECO:0007669"/>
    <property type="project" value="InterPro"/>
</dbReference>
<evidence type="ECO:0000256" key="3">
    <source>
        <dbReference type="ARBA" id="ARBA00022448"/>
    </source>
</evidence>
<evidence type="ECO:0000313" key="16">
    <source>
        <dbReference type="EMBL" id="AAR28669.1"/>
    </source>
</evidence>
<evidence type="ECO:0000256" key="15">
    <source>
        <dbReference type="SAM" id="Phobius"/>
    </source>
</evidence>
<feature type="compositionally biased region" description="Polar residues" evidence="14">
    <location>
        <begin position="413"/>
        <end position="427"/>
    </location>
</feature>
<dbReference type="GO" id="GO:0005524">
    <property type="term" value="F:ATP binding"/>
    <property type="evidence" value="ECO:0007669"/>
    <property type="project" value="UniProtKB-KW"/>
</dbReference>
<keyword evidence="6" id="KW-0406">Ion transport</keyword>
<feature type="binding site" evidence="11">
    <location>
        <position position="200"/>
    </location>
    <ligand>
        <name>ATP</name>
        <dbReference type="ChEBI" id="CHEBI:30616"/>
        <note>ligand shared between two neighboring subunits of the homotrimer</note>
    </ligand>
</feature>
<dbReference type="Pfam" id="PF00864">
    <property type="entry name" value="P2X_receptor"/>
    <property type="match status" value="1"/>
</dbReference>
<evidence type="ECO:0000256" key="12">
    <source>
        <dbReference type="PIRSR" id="PIRSR005713-2"/>
    </source>
</evidence>
<feature type="disulfide bond" evidence="12">
    <location>
        <begin position="231"/>
        <end position="243"/>
    </location>
</feature>
<dbReference type="PANTHER" id="PTHR10125:SF31">
    <property type="entry name" value="P2X RECEPTOR E"/>
    <property type="match status" value="1"/>
</dbReference>
<dbReference type="GO" id="GO:0001614">
    <property type="term" value="F:purinergic nucleotide receptor activity"/>
    <property type="evidence" value="ECO:0007669"/>
    <property type="project" value="InterPro"/>
</dbReference>
<feature type="transmembrane region" description="Helical" evidence="15">
    <location>
        <begin position="36"/>
        <end position="55"/>
    </location>
</feature>
<dbReference type="PRINTS" id="PR01307">
    <property type="entry name" value="P2XRECEPTOR"/>
</dbReference>
<feature type="binding site" evidence="11">
    <location>
        <position position="331"/>
    </location>
    <ligand>
        <name>ATP</name>
        <dbReference type="ChEBI" id="CHEBI:30616"/>
        <note>ligand shared between two neighboring subunits of the homotrimer</note>
    </ligand>
</feature>
<evidence type="ECO:0000256" key="11">
    <source>
        <dbReference type="PIRSR" id="PIRSR005713-1"/>
    </source>
</evidence>
<dbReference type="EMBL" id="AY389805">
    <property type="protein sequence ID" value="AAR28669.1"/>
    <property type="molecule type" value="mRNA"/>
</dbReference>
<comment type="similarity">
    <text evidence="2">Belongs to the P2X receptor family.</text>
</comment>
<comment type="subcellular location">
    <subcellularLocation>
        <location evidence="1">Endomembrane system</location>
    </subcellularLocation>
</comment>
<feature type="disulfide bond" evidence="12">
    <location>
        <begin position="141"/>
        <end position="173"/>
    </location>
</feature>